<sequence>MGFLRRLRNAFRRKKAANNDTKGKGVENLRADVDSATTDAPVIIHKGTGPGRNEDDDVRTITRAEMEGSGADEQSGSIFFARLPLEIRQLIYREIWRGYLKARRVSPSSPGSDLRLHIYTDGSGRVTLGHTQCKIDPGAPSQEDAQVIQPFFPFDTTTGQTLTPPMWFWLALVMRFHWDKHWKCQHAIMKRWDPQTGKAKEVERSPFLPLFLTCKKMYWETVVSFFENVTPIFTSSEDAYRFFVRRRHPFLDRLRSLEFSFTNHNDHLYLSRLRTNGVEKAVGCHGCTTIPCPTCRPEVFGQELWVELLQSVRTQITNLRDFDITVNSRTPNDILRVFGHELDDDRRSDSDATRDLDKDEFPKWQVPGKLVVYFKSDYQRYMQDGSGRMVRETASAE</sequence>
<evidence type="ECO:0000313" key="1">
    <source>
        <dbReference type="EMBL" id="KAK3935348.1"/>
    </source>
</evidence>
<proteinExistence type="predicted"/>
<comment type="caution">
    <text evidence="1">The sequence shown here is derived from an EMBL/GenBank/DDBJ whole genome shotgun (WGS) entry which is preliminary data.</text>
</comment>
<protein>
    <submittedName>
        <fullName evidence="1">Uncharacterized protein</fullName>
    </submittedName>
</protein>
<evidence type="ECO:0000313" key="2">
    <source>
        <dbReference type="Proteomes" id="UP001303473"/>
    </source>
</evidence>
<dbReference type="AlphaFoldDB" id="A0AAN6N012"/>
<keyword evidence="2" id="KW-1185">Reference proteome</keyword>
<gene>
    <name evidence="1" type="ORF">QBC46DRAFT_51888</name>
</gene>
<reference evidence="2" key="1">
    <citation type="journal article" date="2023" name="Mol. Phylogenet. Evol.">
        <title>Genome-scale phylogeny and comparative genomics of the fungal order Sordariales.</title>
        <authorList>
            <person name="Hensen N."/>
            <person name="Bonometti L."/>
            <person name="Westerberg I."/>
            <person name="Brannstrom I.O."/>
            <person name="Guillou S."/>
            <person name="Cros-Aarteil S."/>
            <person name="Calhoun S."/>
            <person name="Haridas S."/>
            <person name="Kuo A."/>
            <person name="Mondo S."/>
            <person name="Pangilinan J."/>
            <person name="Riley R."/>
            <person name="LaButti K."/>
            <person name="Andreopoulos B."/>
            <person name="Lipzen A."/>
            <person name="Chen C."/>
            <person name="Yan M."/>
            <person name="Daum C."/>
            <person name="Ng V."/>
            <person name="Clum A."/>
            <person name="Steindorff A."/>
            <person name="Ohm R.A."/>
            <person name="Martin F."/>
            <person name="Silar P."/>
            <person name="Natvig D.O."/>
            <person name="Lalanne C."/>
            <person name="Gautier V."/>
            <person name="Ament-Velasquez S.L."/>
            <person name="Kruys A."/>
            <person name="Hutchinson M.I."/>
            <person name="Powell A.J."/>
            <person name="Barry K."/>
            <person name="Miller A.N."/>
            <person name="Grigoriev I.V."/>
            <person name="Debuchy R."/>
            <person name="Gladieux P."/>
            <person name="Hiltunen Thoren M."/>
            <person name="Johannesson H."/>
        </authorList>
    </citation>
    <scope>NUCLEOTIDE SEQUENCE [LARGE SCALE GENOMIC DNA]</scope>
    <source>
        <strain evidence="2">CBS 340.73</strain>
    </source>
</reference>
<dbReference type="Proteomes" id="UP001303473">
    <property type="component" value="Unassembled WGS sequence"/>
</dbReference>
<accession>A0AAN6N012</accession>
<organism evidence="1 2">
    <name type="scientific">Diplogelasinospora grovesii</name>
    <dbReference type="NCBI Taxonomy" id="303347"/>
    <lineage>
        <taxon>Eukaryota</taxon>
        <taxon>Fungi</taxon>
        <taxon>Dikarya</taxon>
        <taxon>Ascomycota</taxon>
        <taxon>Pezizomycotina</taxon>
        <taxon>Sordariomycetes</taxon>
        <taxon>Sordariomycetidae</taxon>
        <taxon>Sordariales</taxon>
        <taxon>Diplogelasinosporaceae</taxon>
        <taxon>Diplogelasinospora</taxon>
    </lineage>
</organism>
<dbReference type="PANTHER" id="PTHR38790">
    <property type="entry name" value="2EXR DOMAIN-CONTAINING PROTEIN-RELATED"/>
    <property type="match status" value="1"/>
</dbReference>
<dbReference type="EMBL" id="MU853927">
    <property type="protein sequence ID" value="KAK3935348.1"/>
    <property type="molecule type" value="Genomic_DNA"/>
</dbReference>
<name>A0AAN6N012_9PEZI</name>